<evidence type="ECO:0000313" key="2">
    <source>
        <dbReference type="Proteomes" id="UP000243534"/>
    </source>
</evidence>
<comment type="caution">
    <text evidence="1">The sequence shown here is derived from an EMBL/GenBank/DDBJ whole genome shotgun (WGS) entry which is preliminary data.</text>
</comment>
<organism evidence="1 2">
    <name type="scientific">Candidatus Erwinia dacicola</name>
    <dbReference type="NCBI Taxonomy" id="252393"/>
    <lineage>
        <taxon>Bacteria</taxon>
        <taxon>Pseudomonadati</taxon>
        <taxon>Pseudomonadota</taxon>
        <taxon>Gammaproteobacteria</taxon>
        <taxon>Enterobacterales</taxon>
        <taxon>Erwiniaceae</taxon>
        <taxon>Erwinia</taxon>
    </lineage>
</organism>
<reference evidence="1 2" key="1">
    <citation type="submission" date="2016-07" db="EMBL/GenBank/DDBJ databases">
        <authorList>
            <person name="Yuval B."/>
        </authorList>
    </citation>
    <scope>NUCLEOTIDE SEQUENCE [LARGE SCALE GENOMIC DNA]</scope>
    <source>
        <strain evidence="1 2">IL</strain>
    </source>
</reference>
<dbReference type="EMBL" id="MAYS01000190">
    <property type="protein sequence ID" value="OFC62754.1"/>
    <property type="molecule type" value="Genomic_DNA"/>
</dbReference>
<gene>
    <name evidence="1" type="ORF">BBW68_01475</name>
</gene>
<proteinExistence type="predicted"/>
<accession>A0A1E7Z1Z5</accession>
<sequence>MITTTLYLPQRYLARNRHILQLQAELQAFNAATEAVNFKAELAFFHLLQPEIGMECRAVRLGKLLPAGQPLLTLLLCHHAADLQLRCQIKCGSPCRQPLRLLLIKEALCHPAQQ</sequence>
<dbReference type="AlphaFoldDB" id="A0A1E7Z1Z5"/>
<dbReference type="RefSeq" id="WP_070134411.1">
    <property type="nucleotide sequence ID" value="NZ_LJAM02000016.1"/>
</dbReference>
<name>A0A1E7Z1Z5_9GAMM</name>
<evidence type="ECO:0000313" key="1">
    <source>
        <dbReference type="EMBL" id="OFC62754.1"/>
    </source>
</evidence>
<protein>
    <submittedName>
        <fullName evidence="1">Uncharacterized protein</fullName>
    </submittedName>
</protein>
<dbReference type="Proteomes" id="UP000243534">
    <property type="component" value="Unassembled WGS sequence"/>
</dbReference>